<keyword evidence="2" id="KW-1185">Reference proteome</keyword>
<sequence>MYCQSHSNGIKPKACRTISYSGSSRPRSTGTVQCVAPGCKGNDMLLDRKNILCVFSRLQQCSQRVHM</sequence>
<protein>
    <submittedName>
        <fullName evidence="1">Uncharacterized protein</fullName>
    </submittedName>
</protein>
<dbReference type="EMBL" id="KZ772819">
    <property type="protein sequence ID" value="PTQ29014.1"/>
    <property type="molecule type" value="Genomic_DNA"/>
</dbReference>
<reference evidence="2" key="1">
    <citation type="journal article" date="2017" name="Cell">
        <title>Insights into land plant evolution garnered from the Marchantia polymorpha genome.</title>
        <authorList>
            <person name="Bowman J.L."/>
            <person name="Kohchi T."/>
            <person name="Yamato K.T."/>
            <person name="Jenkins J."/>
            <person name="Shu S."/>
            <person name="Ishizaki K."/>
            <person name="Yamaoka S."/>
            <person name="Nishihama R."/>
            <person name="Nakamura Y."/>
            <person name="Berger F."/>
            <person name="Adam C."/>
            <person name="Aki S.S."/>
            <person name="Althoff F."/>
            <person name="Araki T."/>
            <person name="Arteaga-Vazquez M.A."/>
            <person name="Balasubrmanian S."/>
            <person name="Barry K."/>
            <person name="Bauer D."/>
            <person name="Boehm C.R."/>
            <person name="Briginshaw L."/>
            <person name="Caballero-Perez J."/>
            <person name="Catarino B."/>
            <person name="Chen F."/>
            <person name="Chiyoda S."/>
            <person name="Chovatia M."/>
            <person name="Davies K.M."/>
            <person name="Delmans M."/>
            <person name="Demura T."/>
            <person name="Dierschke T."/>
            <person name="Dolan L."/>
            <person name="Dorantes-Acosta A.E."/>
            <person name="Eklund D.M."/>
            <person name="Florent S.N."/>
            <person name="Flores-Sandoval E."/>
            <person name="Fujiyama A."/>
            <person name="Fukuzawa H."/>
            <person name="Galik B."/>
            <person name="Grimanelli D."/>
            <person name="Grimwood J."/>
            <person name="Grossniklaus U."/>
            <person name="Hamada T."/>
            <person name="Haseloff J."/>
            <person name="Hetherington A.J."/>
            <person name="Higo A."/>
            <person name="Hirakawa Y."/>
            <person name="Hundley H.N."/>
            <person name="Ikeda Y."/>
            <person name="Inoue K."/>
            <person name="Inoue S.I."/>
            <person name="Ishida S."/>
            <person name="Jia Q."/>
            <person name="Kakita M."/>
            <person name="Kanazawa T."/>
            <person name="Kawai Y."/>
            <person name="Kawashima T."/>
            <person name="Kennedy M."/>
            <person name="Kinose K."/>
            <person name="Kinoshita T."/>
            <person name="Kohara Y."/>
            <person name="Koide E."/>
            <person name="Komatsu K."/>
            <person name="Kopischke S."/>
            <person name="Kubo M."/>
            <person name="Kyozuka J."/>
            <person name="Lagercrantz U."/>
            <person name="Lin S.S."/>
            <person name="Lindquist E."/>
            <person name="Lipzen A.M."/>
            <person name="Lu C.W."/>
            <person name="De Luna E."/>
            <person name="Martienssen R.A."/>
            <person name="Minamino N."/>
            <person name="Mizutani M."/>
            <person name="Mizutani M."/>
            <person name="Mochizuki N."/>
            <person name="Monte I."/>
            <person name="Mosher R."/>
            <person name="Nagasaki H."/>
            <person name="Nakagami H."/>
            <person name="Naramoto S."/>
            <person name="Nishitani K."/>
            <person name="Ohtani M."/>
            <person name="Okamoto T."/>
            <person name="Okumura M."/>
            <person name="Phillips J."/>
            <person name="Pollak B."/>
            <person name="Reinders A."/>
            <person name="Rovekamp M."/>
            <person name="Sano R."/>
            <person name="Sawa S."/>
            <person name="Schmid M.W."/>
            <person name="Shirakawa M."/>
            <person name="Solano R."/>
            <person name="Spunde A."/>
            <person name="Suetsugu N."/>
            <person name="Sugano S."/>
            <person name="Sugiyama A."/>
            <person name="Sun R."/>
            <person name="Suzuki Y."/>
            <person name="Takenaka M."/>
            <person name="Takezawa D."/>
            <person name="Tomogane H."/>
            <person name="Tsuzuki M."/>
            <person name="Ueda T."/>
            <person name="Umeda M."/>
            <person name="Ward J.M."/>
            <person name="Watanabe Y."/>
            <person name="Yazaki K."/>
            <person name="Yokoyama R."/>
            <person name="Yoshitake Y."/>
            <person name="Yotsui I."/>
            <person name="Zachgo S."/>
            <person name="Schmutz J."/>
        </authorList>
    </citation>
    <scope>NUCLEOTIDE SEQUENCE [LARGE SCALE GENOMIC DNA]</scope>
    <source>
        <strain evidence="2">Tak-1</strain>
    </source>
</reference>
<proteinExistence type="predicted"/>
<evidence type="ECO:0000313" key="1">
    <source>
        <dbReference type="EMBL" id="PTQ29014.1"/>
    </source>
</evidence>
<dbReference type="AlphaFoldDB" id="A0A2R6W583"/>
<evidence type="ECO:0000313" key="2">
    <source>
        <dbReference type="Proteomes" id="UP000244005"/>
    </source>
</evidence>
<organism evidence="1 2">
    <name type="scientific">Marchantia polymorpha</name>
    <name type="common">Common liverwort</name>
    <name type="synonym">Marchantia aquatica</name>
    <dbReference type="NCBI Taxonomy" id="3197"/>
    <lineage>
        <taxon>Eukaryota</taxon>
        <taxon>Viridiplantae</taxon>
        <taxon>Streptophyta</taxon>
        <taxon>Embryophyta</taxon>
        <taxon>Marchantiophyta</taxon>
        <taxon>Marchantiopsida</taxon>
        <taxon>Marchantiidae</taxon>
        <taxon>Marchantiales</taxon>
        <taxon>Marchantiaceae</taxon>
        <taxon>Marchantia</taxon>
    </lineage>
</organism>
<accession>A0A2R6W583</accession>
<gene>
    <name evidence="1" type="ORF">MARPO_0149s0011</name>
</gene>
<name>A0A2R6W583_MARPO</name>
<dbReference type="Gramene" id="Mp3g20460.1">
    <property type="protein sequence ID" value="Mp3g20460.1.cds"/>
    <property type="gene ID" value="Mp3g20460"/>
</dbReference>
<dbReference type="Proteomes" id="UP000244005">
    <property type="component" value="Unassembled WGS sequence"/>
</dbReference>